<dbReference type="AlphaFoldDB" id="A0A229WVH1"/>
<accession>A0A229WVH1</accession>
<dbReference type="InterPro" id="IPR051629">
    <property type="entry name" value="Sulfite_efflux_TDT"/>
</dbReference>
<feature type="transmembrane region" description="Helical" evidence="10">
    <location>
        <begin position="20"/>
        <end position="39"/>
    </location>
</feature>
<dbReference type="GO" id="GO:0000319">
    <property type="term" value="F:sulfite transmembrane transporter activity"/>
    <property type="evidence" value="ECO:0007669"/>
    <property type="project" value="TreeGrafter"/>
</dbReference>
<gene>
    <name evidence="11" type="ORF">CFD26_100700</name>
</gene>
<name>A0A229WVH1_9EURO</name>
<keyword evidence="4" id="KW-1003">Cell membrane</keyword>
<evidence type="ECO:0000256" key="2">
    <source>
        <dbReference type="ARBA" id="ARBA00008566"/>
    </source>
</evidence>
<feature type="transmembrane region" description="Helical" evidence="10">
    <location>
        <begin position="117"/>
        <end position="139"/>
    </location>
</feature>
<feature type="transmembrane region" description="Helical" evidence="10">
    <location>
        <begin position="91"/>
        <end position="110"/>
    </location>
</feature>
<proteinExistence type="inferred from homology"/>
<feature type="transmembrane region" description="Helical" evidence="10">
    <location>
        <begin position="151"/>
        <end position="175"/>
    </location>
</feature>
<dbReference type="Gene3D" id="1.50.10.150">
    <property type="entry name" value="Voltage-dependent anion channel"/>
    <property type="match status" value="1"/>
</dbReference>
<comment type="subcellular location">
    <subcellularLocation>
        <location evidence="1">Cell membrane</location>
        <topology evidence="1">Multi-pass membrane protein</topology>
    </subcellularLocation>
</comment>
<comment type="function">
    <text evidence="8">Sulphite efflux pump required for the secretion of sulphite as a reducing agent. In the presence of sulphite, cystine in keratin is directly cleaved to cysteine and S-sulphocysteine, and thereby, reduced proteins become accessible to hydrolysis by a variety of secreted endo- and exoproteases. Excretion of sulphite mediated by an efflux pump also represents a detoxification pathway for dermatophytes during infection of the epidermal stratum corneum, hair and nails, which are rich in cysteine.</text>
</comment>
<comment type="similarity">
    <text evidence="2">Belongs to the tellurite-resistance/dicarboxylate transporter (TDT) family.</text>
</comment>
<evidence type="ECO:0000256" key="5">
    <source>
        <dbReference type="ARBA" id="ARBA00022692"/>
    </source>
</evidence>
<evidence type="ECO:0000256" key="9">
    <source>
        <dbReference type="ARBA" id="ARBA00072906"/>
    </source>
</evidence>
<evidence type="ECO:0000256" key="4">
    <source>
        <dbReference type="ARBA" id="ARBA00022475"/>
    </source>
</evidence>
<dbReference type="Pfam" id="PF03595">
    <property type="entry name" value="SLAC1"/>
    <property type="match status" value="1"/>
</dbReference>
<evidence type="ECO:0000256" key="3">
    <source>
        <dbReference type="ARBA" id="ARBA00022448"/>
    </source>
</evidence>
<dbReference type="CDD" id="cd09299">
    <property type="entry name" value="TDT"/>
    <property type="match status" value="1"/>
</dbReference>
<dbReference type="PANTHER" id="PTHR31686:SF3">
    <property type="entry name" value="ACID TRANSPORT PROTEIN, PUTATIVE (AFU_ORTHOLOGUE AFUA_4G09410)-RELATED"/>
    <property type="match status" value="1"/>
</dbReference>
<sequence>MPDPPGYPPARALFNFSPQWFLIPQGTGIISVILHQLHYQFGALRILAKTVWIYTIVLLAISLFLYILRLIRYPREVGYELRHNLIETSCLASIVITYTVIIQMVALQYGHTHGVAVGVYVLWWIAAFLSTLAIIAIPYVQLKLQPSGFDLVPPAILLPLIAALTCAAAGGAICTSAALSPRLQVPVIIVAYLLVGAGLALALGFDAVILFQHFSDQQPSPQKVWQDMILCGPFGQGGFALQILGGAVQKSFPAYARGTLLRAQAAGPIAAVSQFAGVLSWGFATFWWCFAIISILHTSAAQPGGFKSTTFSLGAWSLVFPWGVYTNCAVQLGKIMDSPAFDVWSTALLLMLVVIAIVNTLFTIKGIYTGKVLGLEHGWRDRGVYHDDDDKQA</sequence>
<protein>
    <recommendedName>
        <fullName evidence="9">Sulfite efflux pump SSU1</fullName>
    </recommendedName>
</protein>
<keyword evidence="5 10" id="KW-0812">Transmembrane</keyword>
<dbReference type="GO" id="GO:0005886">
    <property type="term" value="C:plasma membrane"/>
    <property type="evidence" value="ECO:0007669"/>
    <property type="project" value="UniProtKB-SubCell"/>
</dbReference>
<feature type="transmembrane region" description="Helical" evidence="10">
    <location>
        <begin position="187"/>
        <end position="211"/>
    </location>
</feature>
<keyword evidence="7 10" id="KW-0472">Membrane</keyword>
<evidence type="ECO:0000256" key="1">
    <source>
        <dbReference type="ARBA" id="ARBA00004651"/>
    </source>
</evidence>
<keyword evidence="3" id="KW-0813">Transport</keyword>
<dbReference type="InterPro" id="IPR004695">
    <property type="entry name" value="SLAC1/Mae1/Ssu1/TehA"/>
</dbReference>
<evidence type="ECO:0000313" key="11">
    <source>
        <dbReference type="EMBL" id="RLL93326.1"/>
    </source>
</evidence>
<feature type="transmembrane region" description="Helical" evidence="10">
    <location>
        <begin position="310"/>
        <end position="332"/>
    </location>
</feature>
<evidence type="ECO:0000256" key="8">
    <source>
        <dbReference type="ARBA" id="ARBA00056100"/>
    </source>
</evidence>
<comment type="caution">
    <text evidence="11">The sequence shown here is derived from an EMBL/GenBank/DDBJ whole genome shotgun (WGS) entry which is preliminary data.</text>
</comment>
<evidence type="ECO:0000256" key="6">
    <source>
        <dbReference type="ARBA" id="ARBA00022989"/>
    </source>
</evidence>
<feature type="transmembrane region" description="Helical" evidence="10">
    <location>
        <begin position="51"/>
        <end position="71"/>
    </location>
</feature>
<dbReference type="EMBL" id="NIDN02000334">
    <property type="protein sequence ID" value="RLL93326.1"/>
    <property type="molecule type" value="Genomic_DNA"/>
</dbReference>
<reference evidence="11 12" key="1">
    <citation type="submission" date="2018-08" db="EMBL/GenBank/DDBJ databases">
        <title>Draft genome sequences of two Aspergillus turcosus clinical strains isolated from bronchoalveolar lavage fluid: one azole-susceptible and the other azole-resistant.</title>
        <authorList>
            <person name="Parent-Michaud M."/>
            <person name="Dufresne P.J."/>
            <person name="Fournier E."/>
            <person name="Martineau C."/>
            <person name="Moreira S."/>
            <person name="Perkins V."/>
            <person name="De Repentigny L."/>
            <person name="Dufresne S.F."/>
        </authorList>
    </citation>
    <scope>NUCLEOTIDE SEQUENCE [LARGE SCALE GENOMIC DNA]</scope>
    <source>
        <strain evidence="11">HMR AF 1038</strain>
    </source>
</reference>
<feature type="transmembrane region" description="Helical" evidence="10">
    <location>
        <begin position="344"/>
        <end position="364"/>
    </location>
</feature>
<evidence type="ECO:0000313" key="12">
    <source>
        <dbReference type="Proteomes" id="UP000215289"/>
    </source>
</evidence>
<evidence type="ECO:0000256" key="7">
    <source>
        <dbReference type="ARBA" id="ARBA00023136"/>
    </source>
</evidence>
<organism evidence="11 12">
    <name type="scientific">Aspergillus turcosus</name>
    <dbReference type="NCBI Taxonomy" id="1245748"/>
    <lineage>
        <taxon>Eukaryota</taxon>
        <taxon>Fungi</taxon>
        <taxon>Dikarya</taxon>
        <taxon>Ascomycota</taxon>
        <taxon>Pezizomycotina</taxon>
        <taxon>Eurotiomycetes</taxon>
        <taxon>Eurotiomycetidae</taxon>
        <taxon>Eurotiales</taxon>
        <taxon>Aspergillaceae</taxon>
        <taxon>Aspergillus</taxon>
        <taxon>Aspergillus subgen. Fumigati</taxon>
    </lineage>
</organism>
<keyword evidence="12" id="KW-1185">Reference proteome</keyword>
<dbReference type="InterPro" id="IPR038665">
    <property type="entry name" value="Voltage-dep_anion_channel_sf"/>
</dbReference>
<keyword evidence="6 10" id="KW-1133">Transmembrane helix</keyword>
<evidence type="ECO:0000256" key="10">
    <source>
        <dbReference type="SAM" id="Phobius"/>
    </source>
</evidence>
<dbReference type="OrthoDB" id="1099at2759"/>
<feature type="transmembrane region" description="Helical" evidence="10">
    <location>
        <begin position="278"/>
        <end position="298"/>
    </location>
</feature>
<dbReference type="FunFam" id="1.50.10.150:FF:000004">
    <property type="entry name" value="Malic acid transporter"/>
    <property type="match status" value="1"/>
</dbReference>
<dbReference type="PANTHER" id="PTHR31686">
    <property type="match status" value="1"/>
</dbReference>
<dbReference type="Proteomes" id="UP000215289">
    <property type="component" value="Unassembled WGS sequence"/>
</dbReference>